<dbReference type="PANTHER" id="PTHR43630">
    <property type="entry name" value="POLY-BETA-1,6-N-ACETYL-D-GLUCOSAMINE SYNTHASE"/>
    <property type="match status" value="1"/>
</dbReference>
<evidence type="ECO:0000256" key="1">
    <source>
        <dbReference type="ARBA" id="ARBA00006739"/>
    </source>
</evidence>
<proteinExistence type="inferred from homology"/>
<keyword evidence="4" id="KW-1133">Transmembrane helix</keyword>
<organism evidence="5 6">
    <name type="scientific">Rubrivirga marina</name>
    <dbReference type="NCBI Taxonomy" id="1196024"/>
    <lineage>
        <taxon>Bacteria</taxon>
        <taxon>Pseudomonadati</taxon>
        <taxon>Rhodothermota</taxon>
        <taxon>Rhodothermia</taxon>
        <taxon>Rhodothermales</taxon>
        <taxon>Rubricoccaceae</taxon>
        <taxon>Rubrivirga</taxon>
    </lineage>
</organism>
<dbReference type="GO" id="GO:0016757">
    <property type="term" value="F:glycosyltransferase activity"/>
    <property type="evidence" value="ECO:0007669"/>
    <property type="project" value="UniProtKB-KW"/>
</dbReference>
<dbReference type="EMBL" id="MQWD01000001">
    <property type="protein sequence ID" value="PAP77094.1"/>
    <property type="molecule type" value="Genomic_DNA"/>
</dbReference>
<evidence type="ECO:0000256" key="4">
    <source>
        <dbReference type="SAM" id="Phobius"/>
    </source>
</evidence>
<evidence type="ECO:0000256" key="2">
    <source>
        <dbReference type="ARBA" id="ARBA00022676"/>
    </source>
</evidence>
<feature type="transmembrane region" description="Helical" evidence="4">
    <location>
        <begin position="377"/>
        <end position="407"/>
    </location>
</feature>
<dbReference type="OrthoDB" id="9766299at2"/>
<gene>
    <name evidence="5" type="ORF">BSZ37_11985</name>
</gene>
<evidence type="ECO:0000256" key="3">
    <source>
        <dbReference type="ARBA" id="ARBA00022679"/>
    </source>
</evidence>
<protein>
    <recommendedName>
        <fullName evidence="7">Glycosyl transferase</fullName>
    </recommendedName>
</protein>
<evidence type="ECO:0008006" key="7">
    <source>
        <dbReference type="Google" id="ProtNLM"/>
    </source>
</evidence>
<dbReference type="Gene3D" id="3.90.550.10">
    <property type="entry name" value="Spore Coat Polysaccharide Biosynthesis Protein SpsA, Chain A"/>
    <property type="match status" value="1"/>
</dbReference>
<dbReference type="PANTHER" id="PTHR43630:SF1">
    <property type="entry name" value="POLY-BETA-1,6-N-ACETYL-D-GLUCOSAMINE SYNTHASE"/>
    <property type="match status" value="1"/>
</dbReference>
<sequence length="471" mass="52085">MTDLFHALFWAVSGLTLGFFVAIAATYSATTALAFPALLRLRRWSRTFHVGEAAGATSAPPITLIAPMYNEETVCVEAVRALLGVEYPSKEILVVDDGSKDRTAERLIEAFDLVPAVRHRTARIETAEVLRSYRSRSRPDLWFIQKANGGRSDAINVGINHCRTPLLCTLDGDSLLAPDALYRVAQPYLEDRTTVAVAGTIGIVNDCGVRGGRVEEIRMPRGWVARFQVLEYIRAFAASRVGWNAIDALPLISGAFGLFRRSAVVAVGGLDPDTVGEDFELTLKLHRYHRERGLPYRVDFAPGAVSWTECPSTLAVLGRQRDRWQRGGLEVVWKHRRMLFNPRYGRVGMISLPSFLLIEMLGPLVEAVGYGVLVASLILGVLNVPVALLLLGLALALGVCQSIAAVALEQFALRRYTSLRDLALLLVMVVAENLGYRQLTVWWRLQGVWKFLRKDSSWGEMTRTGFATTST</sequence>
<dbReference type="Pfam" id="PF13641">
    <property type="entry name" value="Glyco_tranf_2_3"/>
    <property type="match status" value="1"/>
</dbReference>
<evidence type="ECO:0000313" key="6">
    <source>
        <dbReference type="Proteomes" id="UP000216339"/>
    </source>
</evidence>
<keyword evidence="3" id="KW-0808">Transferase</keyword>
<evidence type="ECO:0000313" key="5">
    <source>
        <dbReference type="EMBL" id="PAP77094.1"/>
    </source>
</evidence>
<feature type="transmembrane region" description="Helical" evidence="4">
    <location>
        <begin position="344"/>
        <end position="365"/>
    </location>
</feature>
<name>A0A271J216_9BACT</name>
<reference evidence="5 6" key="1">
    <citation type="submission" date="2016-11" db="EMBL/GenBank/DDBJ databases">
        <title>Study of marine rhodopsin-containing bacteria.</title>
        <authorList>
            <person name="Yoshizawa S."/>
            <person name="Kumagai Y."/>
            <person name="Kogure K."/>
        </authorList>
    </citation>
    <scope>NUCLEOTIDE SEQUENCE [LARGE SCALE GENOMIC DNA]</scope>
    <source>
        <strain evidence="5 6">SAORIC-28</strain>
    </source>
</reference>
<feature type="transmembrane region" description="Helical" evidence="4">
    <location>
        <begin position="6"/>
        <end position="39"/>
    </location>
</feature>
<keyword evidence="4" id="KW-0812">Transmembrane</keyword>
<dbReference type="Proteomes" id="UP000216339">
    <property type="component" value="Unassembled WGS sequence"/>
</dbReference>
<dbReference type="SUPFAM" id="SSF53448">
    <property type="entry name" value="Nucleotide-diphospho-sugar transferases"/>
    <property type="match status" value="1"/>
</dbReference>
<keyword evidence="2" id="KW-0328">Glycosyltransferase</keyword>
<accession>A0A271J216</accession>
<comment type="caution">
    <text evidence="5">The sequence shown here is derived from an EMBL/GenBank/DDBJ whole genome shotgun (WGS) entry which is preliminary data.</text>
</comment>
<keyword evidence="4" id="KW-0472">Membrane</keyword>
<dbReference type="RefSeq" id="WP_095510760.1">
    <property type="nucleotide sequence ID" value="NZ_MQWD01000001.1"/>
</dbReference>
<keyword evidence="6" id="KW-1185">Reference proteome</keyword>
<dbReference type="InterPro" id="IPR029044">
    <property type="entry name" value="Nucleotide-diphossugar_trans"/>
</dbReference>
<comment type="similarity">
    <text evidence="1">Belongs to the glycosyltransferase 2 family.</text>
</comment>
<dbReference type="CDD" id="cd06423">
    <property type="entry name" value="CESA_like"/>
    <property type="match status" value="1"/>
</dbReference>
<dbReference type="AlphaFoldDB" id="A0A271J216"/>